<dbReference type="InterPro" id="IPR052733">
    <property type="entry name" value="Chloroplast_QOR"/>
</dbReference>
<dbReference type="OrthoDB" id="9792162at2"/>
<dbReference type="AlphaFoldDB" id="A0A0F5YGR3"/>
<dbReference type="Gene3D" id="3.90.180.10">
    <property type="entry name" value="Medium-chain alcohol dehydrogenases, catalytic domain"/>
    <property type="match status" value="1"/>
</dbReference>
<protein>
    <submittedName>
        <fullName evidence="2">Zinc-binding alcohol dehydrogenase</fullName>
    </submittedName>
</protein>
<dbReference type="GO" id="GO:0008270">
    <property type="term" value="F:zinc ion binding"/>
    <property type="evidence" value="ECO:0007669"/>
    <property type="project" value="InterPro"/>
</dbReference>
<dbReference type="InterPro" id="IPR020843">
    <property type="entry name" value="ER"/>
</dbReference>
<gene>
    <name evidence="2" type="ORF">WN50_10895</name>
</gene>
<dbReference type="SMART" id="SM00829">
    <property type="entry name" value="PKS_ER"/>
    <property type="match status" value="1"/>
</dbReference>
<dbReference type="PROSITE" id="PS01162">
    <property type="entry name" value="QOR_ZETA_CRYSTAL"/>
    <property type="match status" value="1"/>
</dbReference>
<dbReference type="EMBL" id="LATL02000167">
    <property type="protein sequence ID" value="KKD38056.1"/>
    <property type="molecule type" value="Genomic_DNA"/>
</dbReference>
<dbReference type="PANTHER" id="PTHR44013">
    <property type="entry name" value="ZINC-TYPE ALCOHOL DEHYDROGENASE-LIKE PROTEIN C16A3.02C"/>
    <property type="match status" value="1"/>
</dbReference>
<dbReference type="CDD" id="cd08267">
    <property type="entry name" value="MDR1"/>
    <property type="match status" value="1"/>
</dbReference>
<proteinExistence type="predicted"/>
<dbReference type="RefSeq" id="WP_046278568.1">
    <property type="nucleotide sequence ID" value="NZ_LATL02000167.1"/>
</dbReference>
<dbReference type="PANTHER" id="PTHR44013:SF1">
    <property type="entry name" value="ZINC-TYPE ALCOHOL DEHYDROGENASE-LIKE PROTEIN C16A3.02C"/>
    <property type="match status" value="1"/>
</dbReference>
<dbReference type="Proteomes" id="UP000033607">
    <property type="component" value="Unassembled WGS sequence"/>
</dbReference>
<dbReference type="GO" id="GO:0016491">
    <property type="term" value="F:oxidoreductase activity"/>
    <property type="evidence" value="ECO:0007669"/>
    <property type="project" value="InterPro"/>
</dbReference>
<dbReference type="SUPFAM" id="SSF50129">
    <property type="entry name" value="GroES-like"/>
    <property type="match status" value="1"/>
</dbReference>
<reference evidence="2 3" key="1">
    <citation type="submission" date="2015-06" db="EMBL/GenBank/DDBJ databases">
        <title>Draft genome assembly of filamentous brackish cyanobacterium Limnoraphis robusta strain CS-951.</title>
        <authorList>
            <person name="Willis A."/>
            <person name="Parks M."/>
            <person name="Burford M.A."/>
        </authorList>
    </citation>
    <scope>NUCLEOTIDE SEQUENCE [LARGE SCALE GENOMIC DNA]</scope>
    <source>
        <strain evidence="2 3">CS-951</strain>
    </source>
</reference>
<dbReference type="InterPro" id="IPR013154">
    <property type="entry name" value="ADH-like_N"/>
</dbReference>
<dbReference type="InterPro" id="IPR011032">
    <property type="entry name" value="GroES-like_sf"/>
</dbReference>
<evidence type="ECO:0000259" key="1">
    <source>
        <dbReference type="SMART" id="SM00829"/>
    </source>
</evidence>
<dbReference type="Pfam" id="PF08240">
    <property type="entry name" value="ADH_N"/>
    <property type="match status" value="1"/>
</dbReference>
<dbReference type="Gene3D" id="3.40.50.720">
    <property type="entry name" value="NAD(P)-binding Rossmann-like Domain"/>
    <property type="match status" value="1"/>
</dbReference>
<evidence type="ECO:0000313" key="2">
    <source>
        <dbReference type="EMBL" id="KKD38056.1"/>
    </source>
</evidence>
<name>A0A0F5YGR3_9CYAN</name>
<organism evidence="2 3">
    <name type="scientific">Limnoraphis robusta CS-951</name>
    <dbReference type="NCBI Taxonomy" id="1637645"/>
    <lineage>
        <taxon>Bacteria</taxon>
        <taxon>Bacillati</taxon>
        <taxon>Cyanobacteriota</taxon>
        <taxon>Cyanophyceae</taxon>
        <taxon>Oscillatoriophycideae</taxon>
        <taxon>Oscillatoriales</taxon>
        <taxon>Sirenicapillariaceae</taxon>
        <taxon>Limnoraphis</taxon>
    </lineage>
</organism>
<dbReference type="InterPro" id="IPR036291">
    <property type="entry name" value="NAD(P)-bd_dom_sf"/>
</dbReference>
<feature type="domain" description="Enoyl reductase (ER)" evidence="1">
    <location>
        <begin position="10"/>
        <end position="312"/>
    </location>
</feature>
<dbReference type="SUPFAM" id="SSF51735">
    <property type="entry name" value="NAD(P)-binding Rossmann-fold domains"/>
    <property type="match status" value="1"/>
</dbReference>
<dbReference type="InterPro" id="IPR002364">
    <property type="entry name" value="Quin_OxRdtase/zeta-crystal_CS"/>
</dbReference>
<accession>A0A0F5YGR3</accession>
<evidence type="ECO:0000313" key="3">
    <source>
        <dbReference type="Proteomes" id="UP000033607"/>
    </source>
</evidence>
<dbReference type="Pfam" id="PF13602">
    <property type="entry name" value="ADH_zinc_N_2"/>
    <property type="match status" value="1"/>
</dbReference>
<comment type="caution">
    <text evidence="2">The sequence shown here is derived from an EMBL/GenBank/DDBJ whole genome shotgun (WGS) entry which is preliminary data.</text>
</comment>
<sequence>MKAVIFNQYGSANVLEYREIDTPKIKSDELLVKISATSINPVDWKIRQGSVQLISGYNFPKKIGADLSGVVVEVGEGVTRFQPGDEVYTFLNPVSGGACAQYAAVPASSAALKPSTMTHEEAAAVPIAGLTALQSLFDLGQIRPGQKVLINGASGGVGTYAVQIAKVMETEVTGVCSTANLERVKELGADIVIDYTQVDFTQQSTKYDIILDAVGKQIFSNCENVLQPDGIYISTLPTPENILASVQTWLFSGKKSAKLVLAQPSRRDLDALRDWIEAGKIRSVIDRVYALSDIIEAHNYSETGRAVGKIVCVVESD</sequence>